<feature type="compositionally biased region" description="Basic and acidic residues" evidence="1">
    <location>
        <begin position="60"/>
        <end position="75"/>
    </location>
</feature>
<feature type="compositionally biased region" description="Basic and acidic residues" evidence="1">
    <location>
        <begin position="582"/>
        <end position="607"/>
    </location>
</feature>
<dbReference type="OrthoDB" id="5106899at2759"/>
<feature type="compositionally biased region" description="Basic and acidic residues" evidence="1">
    <location>
        <begin position="86"/>
        <end position="102"/>
    </location>
</feature>
<feature type="region of interest" description="Disordered" evidence="1">
    <location>
        <begin position="1884"/>
        <end position="1983"/>
    </location>
</feature>
<feature type="compositionally biased region" description="Acidic residues" evidence="1">
    <location>
        <begin position="1389"/>
        <end position="1403"/>
    </location>
</feature>
<feature type="compositionally biased region" description="Polar residues" evidence="1">
    <location>
        <begin position="1147"/>
        <end position="1161"/>
    </location>
</feature>
<feature type="compositionally biased region" description="Basic and acidic residues" evidence="1">
    <location>
        <begin position="716"/>
        <end position="728"/>
    </location>
</feature>
<sequence length="2506" mass="273956">MMALANLRKLKLLQRKSNLSSKSSLKKSRRTTQWLKSRNLPKRRLGLKDAPAPAPLAEPEAVKDAPESGVDKDEPVSPEAPAEQVDAEKAKEVDGPDAEKTPQSDAEEAVPPVAAEDDNLESPVDSEADNDEPRPSIEEKPEAIEEKSVEAELAEEDQPVIPVEKVAEAEPVTDSSESSAEKKPEAAEEVLVEEKHIEDKPAEDDKVVAPIENGPAAESATESPENLTEKELEAVEMKPVETKQPAEPEQPSDAEDELTDADGPPVEGGQPVEAEDKPVEAEDKPVEAEDISPVEEATPTEAAVEPAEEVKPAEAEDTPADEVTPSEEATPTEEVKPIEEMKRAAAEDESAEEDTLAEEVKPAEEVTPVEEANIAEVVKPTQEAKSVDADDADDAPAEDVMPTKAEQTVQTDDKPTEEQPEASIKGGAEEEAANDASVTPAERDSEPELANHAGDDTDDSTPVNEKELESPDAVEVNVPLSEDDDKTKQPESELEDEAKHDSPAPDPTLEKGTESLDKDVGEDDDKTMIKSIEPDGEATQATVSDDKPADEAAPTTAEEAKPAEEALKDGEAADEVPFPIVEEAKLAEEAPTDDKSADEAPPNHEDDAQLAEEVPTLESKEAKPSEEPQSERTPEAQSKNTTEAEKSTEDDAKAAEANESKDTLGPIPGEEKKQENKGEERHSLYDTPLDFPQRLGVSTSELHDNLDHGVLALDAEDTREQHDKHPNQEETGLPTVLNDQPIQSERAGIAEGRQEATKELGNVSTPEESEESVTQITMLELEEPILGHNENKAVPKSEENEEGRFSLVELSKAVPGIQALPLNTSLNGPVDDPKDTGEIPDSASDDDLHNDEIETQPLSGGGDISEVIDKVVLESEQPDLAKAMPVAQSEGAEMSTHEPIDQAQDDKQDSDGANTHSPSPTTNESLPQKADREEPVLVKVNDSSEGHLENDKVDQPGAKEVPTKHTEPTEACEHASARSEEIDTDMQHDEAEATSELEQQDPASRASNPDDISQKAPKEPYTEDELLTLVLAEPVAEKDMAAEETSREDLFSEHEHSPIRRPVLKGGPSQDVKKDTPLGNESSQDKSSSLGLLEAAPDQSEDEEITDIVDSEISETEQLPSVAGLLPEVRNRAVEEAETSDNRDESVASTPQESTAISTPASPDVVAQDVDDISDRGEGAATSVSQSQLQEPSIGKDVLEESAHSNEDASEPESLLDVSRTVSLLPVTEGVQEKNLKVETPTPPPQAHSFKMTPELVAMDDIEDEALLKSVEPSDLPPTGLANTASIDNSDSASEMDEYEDVHRKNTSAAIHSPEAFEPNKSLASIANDNLGTDFEEDEILEDQATALRTQAEPHSSERILTSTHPETDEEDATAQKFPIKVAATSELAEPEPEEDSDMDADDQVGAKRYPAPTLESPQLEEDTLNREFQSRQPIDGRSAHISSSAEPKIPLVTESDHVALELSDTFSNANGEVLAEAGRIVESPVLPPGDLGDVDSDDEDRLLLETAENGQDRVWTSADRKLVLNTKEVAGEAVKPQPHENPVVSDDTDKDLDETRDTVIKGRDAIEREIASAPERVLLVPEVETDSESDSESHRQGLLAVAAPEHIPPASCSEPLTPQERAPESPANDSDSETGSESESVDKADRQNILAASAPEQNAIAQSVEDHSLPFPEAQFDAANAQMLIPASTADGSPFEDAVSTRELPKHSSGHDSKEPVKPSARELSVEQPPIDKDTDTESDDSTEETPVVRRPPMVQRPPRVEAPPTVDSPPRTESPPRPARTSSYGSSKGSSFARKGLVAGATSATVAGAVASLPDKQPMQGEWASRDSTHHEYPPRSLDTQRRGPLRPARPRPGTEVYTKEPIFMPVASRAVESRPVLRHRAFLTEGESSKKPTHPSLRHPATMVEGDFRSKAPPHLDLRHAATPTKEGIRQREALPVPESPTEAGPRPPTPGIVIPDTDMIDMHRAHTLRRKRKMSIQRAEDTVAAAVVIYAAAEALSPPSSPPPMSHRGQQQGLPDMGHQMMLGSNDYLPPVASTSRRSFEDDEHEELHKSVADLFTDDRSRESGSSKDPERRRRRRHSHSHNSGRSREEEEGRERRPRGDDEKRSHGSRGEDERRRHRTRTEEELRPRRQRGDEEPRSRGARGDEEPRSRGSRGDEEPRSRGSRGDDELRSRGSRGDEEPRSRGVRGNEELRSRGLRGDEEPRSRGLRGDDEGRDSTRRSSHGTYSHRRHGPDSAGSGTPPRTPKRRDSGFSADSGSSGRRHRTPEEQAAHDKRKAERERLDRRPKERDSERRREPSTFKESKGKEPEFEPEPEPELQPEPQLEPQPELERRHRRSRRQSHSTRSRPDDIKERPPVDREEPALPEKKFFGVRNSEGVMGGTPPPRESTPVDNVKSVREAPAPEPLKRSSTNRPKYKHSRQSTDEPPRTRSHRTRSDPSDEPPRPSRPSRSSRTATKEEISSKPPPEDAARKARHQERRKARDKEEEKKPGGIRGAFKKLFG</sequence>
<organism evidence="2 3">
    <name type="scientific">Dactylonectria macrodidyma</name>
    <dbReference type="NCBI Taxonomy" id="307937"/>
    <lineage>
        <taxon>Eukaryota</taxon>
        <taxon>Fungi</taxon>
        <taxon>Dikarya</taxon>
        <taxon>Ascomycota</taxon>
        <taxon>Pezizomycotina</taxon>
        <taxon>Sordariomycetes</taxon>
        <taxon>Hypocreomycetidae</taxon>
        <taxon>Hypocreales</taxon>
        <taxon>Nectriaceae</taxon>
        <taxon>Dactylonectria</taxon>
    </lineage>
</organism>
<feature type="compositionally biased region" description="Basic and acidic residues" evidence="1">
    <location>
        <begin position="2459"/>
        <end position="2475"/>
    </location>
</feature>
<feature type="compositionally biased region" description="Basic and acidic residues" evidence="1">
    <location>
        <begin position="227"/>
        <end position="246"/>
    </location>
</feature>
<feature type="compositionally biased region" description="Low complexity" evidence="1">
    <location>
        <begin position="1784"/>
        <end position="1793"/>
    </location>
</feature>
<feature type="compositionally biased region" description="Basic residues" evidence="1">
    <location>
        <begin position="2337"/>
        <end position="2349"/>
    </location>
</feature>
<feature type="compositionally biased region" description="Basic residues" evidence="1">
    <location>
        <begin position="1969"/>
        <end position="1979"/>
    </location>
</feature>
<feature type="compositionally biased region" description="Polar residues" evidence="1">
    <location>
        <begin position="1079"/>
        <end position="1090"/>
    </location>
</feature>
<accession>A0A9P9F047</accession>
<feature type="compositionally biased region" description="Basic and acidic residues" evidence="1">
    <location>
        <begin position="179"/>
        <end position="207"/>
    </location>
</feature>
<evidence type="ECO:0000256" key="1">
    <source>
        <dbReference type="SAM" id="MobiDB-lite"/>
    </source>
</evidence>
<feature type="compositionally biased region" description="Basic and acidic residues" evidence="1">
    <location>
        <begin position="669"/>
        <end position="684"/>
    </location>
</feature>
<evidence type="ECO:0000313" key="2">
    <source>
        <dbReference type="EMBL" id="KAH7148657.1"/>
    </source>
</evidence>
<reference evidence="2" key="1">
    <citation type="journal article" date="2021" name="Nat. Commun.">
        <title>Genetic determinants of endophytism in the Arabidopsis root mycobiome.</title>
        <authorList>
            <person name="Mesny F."/>
            <person name="Miyauchi S."/>
            <person name="Thiergart T."/>
            <person name="Pickel B."/>
            <person name="Atanasova L."/>
            <person name="Karlsson M."/>
            <person name="Huettel B."/>
            <person name="Barry K.W."/>
            <person name="Haridas S."/>
            <person name="Chen C."/>
            <person name="Bauer D."/>
            <person name="Andreopoulos W."/>
            <person name="Pangilinan J."/>
            <person name="LaButti K."/>
            <person name="Riley R."/>
            <person name="Lipzen A."/>
            <person name="Clum A."/>
            <person name="Drula E."/>
            <person name="Henrissat B."/>
            <person name="Kohler A."/>
            <person name="Grigoriev I.V."/>
            <person name="Martin F.M."/>
            <person name="Hacquard S."/>
        </authorList>
    </citation>
    <scope>NUCLEOTIDE SEQUENCE</scope>
    <source>
        <strain evidence="2">MPI-CAGE-AT-0147</strain>
    </source>
</reference>
<feature type="compositionally biased region" description="Basic residues" evidence="1">
    <location>
        <begin position="2224"/>
        <end position="2235"/>
    </location>
</feature>
<feature type="compositionally biased region" description="Basic and acidic residues" evidence="1">
    <location>
        <begin position="1700"/>
        <end position="1737"/>
    </location>
</feature>
<name>A0A9P9F047_9HYPO</name>
<feature type="compositionally biased region" description="Basic and acidic residues" evidence="1">
    <location>
        <begin position="1826"/>
        <end position="1844"/>
    </location>
</feature>
<feature type="region of interest" description="Disordered" evidence="1">
    <location>
        <begin position="816"/>
        <end position="1218"/>
    </location>
</feature>
<feature type="region of interest" description="Disordered" evidence="1">
    <location>
        <begin position="1271"/>
        <end position="1316"/>
    </location>
</feature>
<feature type="compositionally biased region" description="Basic and acidic residues" evidence="1">
    <location>
        <begin position="895"/>
        <end position="910"/>
    </location>
</feature>
<feature type="compositionally biased region" description="Basic and acidic residues" evidence="1">
    <location>
        <begin position="2050"/>
        <end position="2076"/>
    </location>
</feature>
<comment type="caution">
    <text evidence="2">The sequence shown here is derived from an EMBL/GenBank/DDBJ whole genome shotgun (WGS) entry which is preliminary data.</text>
</comment>
<dbReference type="EMBL" id="JAGMUV010000007">
    <property type="protein sequence ID" value="KAH7148657.1"/>
    <property type="molecule type" value="Genomic_DNA"/>
</dbReference>
<feature type="compositionally biased region" description="Acidic residues" evidence="1">
    <location>
        <begin position="1099"/>
        <end position="1115"/>
    </location>
</feature>
<feature type="compositionally biased region" description="Low complexity" evidence="1">
    <location>
        <begin position="1746"/>
        <end position="1759"/>
    </location>
</feature>
<feature type="compositionally biased region" description="Basic and acidic residues" evidence="1">
    <location>
        <begin position="2090"/>
        <end position="2223"/>
    </location>
</feature>
<feature type="compositionally biased region" description="Acidic residues" evidence="1">
    <location>
        <begin position="347"/>
        <end position="357"/>
    </location>
</feature>
<feature type="compositionally biased region" description="Basic and acidic residues" evidence="1">
    <location>
        <begin position="2350"/>
        <end position="2373"/>
    </location>
</feature>
<keyword evidence="3" id="KW-1185">Reference proteome</keyword>
<feature type="compositionally biased region" description="Basic and acidic residues" evidence="1">
    <location>
        <begin position="929"/>
        <end position="954"/>
    </location>
</feature>
<feature type="compositionally biased region" description="Basic and acidic residues" evidence="1">
    <location>
        <begin position="558"/>
        <end position="571"/>
    </location>
</feature>
<feature type="compositionally biased region" description="Basic and acidic residues" evidence="1">
    <location>
        <begin position="2484"/>
        <end position="2494"/>
    </location>
</feature>
<feature type="compositionally biased region" description="Acidic residues" evidence="1">
    <location>
        <begin position="115"/>
        <end position="130"/>
    </location>
</feature>
<gene>
    <name evidence="2" type="ORF">EDB81DRAFT_470074</name>
</gene>
<feature type="compositionally biased region" description="Basic and acidic residues" evidence="1">
    <location>
        <begin position="1197"/>
        <end position="1207"/>
    </location>
</feature>
<feature type="compositionally biased region" description="Basic and acidic residues" evidence="1">
    <location>
        <begin position="1035"/>
        <end position="1058"/>
    </location>
</feature>
<protein>
    <submittedName>
        <fullName evidence="2">Uncharacterized protein</fullName>
    </submittedName>
</protein>
<feature type="compositionally biased region" description="Polar residues" evidence="1">
    <location>
        <begin position="911"/>
        <end position="926"/>
    </location>
</feature>
<feature type="compositionally biased region" description="Basic and acidic residues" evidence="1">
    <location>
        <begin position="485"/>
        <end position="519"/>
    </location>
</feature>
<feature type="region of interest" description="Disordered" evidence="1">
    <location>
        <begin position="2000"/>
        <end position="2506"/>
    </location>
</feature>
<dbReference type="Proteomes" id="UP000738349">
    <property type="component" value="Unassembled WGS sequence"/>
</dbReference>
<feature type="compositionally biased region" description="Basic and acidic residues" evidence="1">
    <location>
        <begin position="1012"/>
        <end position="1021"/>
    </location>
</feature>
<feature type="compositionally biased region" description="Basic and acidic residues" evidence="1">
    <location>
        <begin position="1129"/>
        <end position="1146"/>
    </location>
</feature>
<feature type="region of interest" description="Disordered" evidence="1">
    <location>
        <begin position="14"/>
        <end position="803"/>
    </location>
</feature>
<proteinExistence type="predicted"/>
<evidence type="ECO:0000313" key="3">
    <source>
        <dbReference type="Proteomes" id="UP000738349"/>
    </source>
</evidence>
<feature type="compositionally biased region" description="Basic and acidic residues" evidence="1">
    <location>
        <begin position="961"/>
        <end position="991"/>
    </location>
</feature>
<feature type="compositionally biased region" description="Basic and acidic residues" evidence="1">
    <location>
        <begin position="1554"/>
        <end position="1571"/>
    </location>
</feature>
<feature type="compositionally biased region" description="Low complexity" evidence="1">
    <location>
        <begin position="294"/>
        <end position="305"/>
    </location>
</feature>
<feature type="compositionally biased region" description="Basic residues" evidence="1">
    <location>
        <begin position="2077"/>
        <end position="2089"/>
    </location>
</feature>
<feature type="compositionally biased region" description="Basic and acidic residues" evidence="1">
    <location>
        <begin position="789"/>
        <end position="803"/>
    </location>
</feature>
<feature type="region of interest" description="Disordered" evidence="1">
    <location>
        <begin position="1328"/>
        <end position="1450"/>
    </location>
</feature>
<feature type="compositionally biased region" description="Basic and acidic residues" evidence="1">
    <location>
        <begin position="1909"/>
        <end position="1923"/>
    </location>
</feature>
<feature type="compositionally biased region" description="Polar residues" evidence="1">
    <location>
        <begin position="1001"/>
        <end position="1011"/>
    </location>
</feature>
<feature type="compositionally biased region" description="Basic and acidic residues" evidence="1">
    <location>
        <begin position="2425"/>
        <end position="2448"/>
    </location>
</feature>
<feature type="compositionally biased region" description="Basic and acidic residues" evidence="1">
    <location>
        <begin position="333"/>
        <end position="346"/>
    </location>
</feature>
<feature type="compositionally biased region" description="Basic and acidic residues" evidence="1">
    <location>
        <begin position="642"/>
        <end position="662"/>
    </location>
</feature>
<feature type="region of interest" description="Disordered" evidence="1">
    <location>
        <begin position="1813"/>
        <end position="1872"/>
    </location>
</feature>
<feature type="compositionally biased region" description="Acidic residues" evidence="1">
    <location>
        <begin position="250"/>
        <end position="260"/>
    </location>
</feature>
<feature type="compositionally biased region" description="Basic and acidic residues" evidence="1">
    <location>
        <begin position="2269"/>
        <end position="2313"/>
    </location>
</feature>
<feature type="compositionally biased region" description="Polar residues" evidence="1">
    <location>
        <begin position="1182"/>
        <end position="1191"/>
    </location>
</feature>
<feature type="compositionally biased region" description="Polar residues" evidence="1">
    <location>
        <begin position="1281"/>
        <end position="1293"/>
    </location>
</feature>
<feature type="compositionally biased region" description="Basic and acidic residues" evidence="1">
    <location>
        <begin position="131"/>
        <end position="150"/>
    </location>
</feature>
<feature type="region of interest" description="Disordered" evidence="1">
    <location>
        <begin position="1529"/>
        <end position="1793"/>
    </location>
</feature>
<feature type="compositionally biased region" description="Basic and acidic residues" evidence="1">
    <location>
        <begin position="618"/>
        <end position="634"/>
    </location>
</feature>
<feature type="compositionally biased region" description="Basic and acidic residues" evidence="1">
    <location>
        <begin position="274"/>
        <end position="287"/>
    </location>
</feature>